<accession>A0A915HPX9</accession>
<organism evidence="1 2">
    <name type="scientific">Romanomermis culicivorax</name>
    <name type="common">Nematode worm</name>
    <dbReference type="NCBI Taxonomy" id="13658"/>
    <lineage>
        <taxon>Eukaryota</taxon>
        <taxon>Metazoa</taxon>
        <taxon>Ecdysozoa</taxon>
        <taxon>Nematoda</taxon>
        <taxon>Enoplea</taxon>
        <taxon>Dorylaimia</taxon>
        <taxon>Mermithida</taxon>
        <taxon>Mermithoidea</taxon>
        <taxon>Mermithidae</taxon>
        <taxon>Romanomermis</taxon>
    </lineage>
</organism>
<name>A0A915HPX9_ROMCU</name>
<evidence type="ECO:0000313" key="2">
    <source>
        <dbReference type="WBParaSite" id="nRc.2.0.1.t03566-RA"/>
    </source>
</evidence>
<keyword evidence="1" id="KW-1185">Reference proteome</keyword>
<protein>
    <submittedName>
        <fullName evidence="2">Uncharacterized protein</fullName>
    </submittedName>
</protein>
<sequence length="100" mass="11873">MLRLENAIKQLQFLTYTLFNFCSFRRAKSKSKKAAQYSAAQYPAAKYDKPWRSAVRRRLLIEQLPTQKSIRKLLFDLFVTESTKIFSLLITERYILLQYG</sequence>
<dbReference type="AlphaFoldDB" id="A0A915HPX9"/>
<proteinExistence type="predicted"/>
<dbReference type="Proteomes" id="UP000887565">
    <property type="component" value="Unplaced"/>
</dbReference>
<reference evidence="2" key="1">
    <citation type="submission" date="2022-11" db="UniProtKB">
        <authorList>
            <consortium name="WormBaseParasite"/>
        </authorList>
    </citation>
    <scope>IDENTIFICATION</scope>
</reference>
<evidence type="ECO:0000313" key="1">
    <source>
        <dbReference type="Proteomes" id="UP000887565"/>
    </source>
</evidence>
<dbReference type="WBParaSite" id="nRc.2.0.1.t03566-RA">
    <property type="protein sequence ID" value="nRc.2.0.1.t03566-RA"/>
    <property type="gene ID" value="nRc.2.0.1.g03566"/>
</dbReference>